<feature type="compositionally biased region" description="Polar residues" evidence="1">
    <location>
        <begin position="48"/>
        <end position="67"/>
    </location>
</feature>
<evidence type="ECO:0000313" key="3">
    <source>
        <dbReference type="Proteomes" id="UP000559256"/>
    </source>
</evidence>
<dbReference type="AlphaFoldDB" id="A0A8H5CNJ9"/>
<feature type="compositionally biased region" description="Polar residues" evidence="1">
    <location>
        <begin position="1"/>
        <end position="14"/>
    </location>
</feature>
<evidence type="ECO:0000256" key="1">
    <source>
        <dbReference type="SAM" id="MobiDB-lite"/>
    </source>
</evidence>
<dbReference type="Proteomes" id="UP000559256">
    <property type="component" value="Unassembled WGS sequence"/>
</dbReference>
<keyword evidence="3" id="KW-1185">Reference proteome</keyword>
<feature type="region of interest" description="Disordered" evidence="1">
    <location>
        <begin position="1"/>
        <end position="67"/>
    </location>
</feature>
<evidence type="ECO:0000313" key="2">
    <source>
        <dbReference type="EMBL" id="KAF5344733.1"/>
    </source>
</evidence>
<sequence length="126" mass="13784">MTLPSKWSPNTPSLPTAKIHPRTTTSPPPIPHTQNPTPSSVPYRPRSEPSSAPQHPPRISSTRRQSSFVRLRLPPLISIGKAVTLPCGSLGLHTDLPSPLDDHLQEVHGGQRERGVGCWGIWGMRI</sequence>
<name>A0A8H5CNJ9_9AGAR</name>
<reference evidence="2 3" key="1">
    <citation type="journal article" date="2020" name="ISME J.">
        <title>Uncovering the hidden diversity of litter-decomposition mechanisms in mushroom-forming fungi.</title>
        <authorList>
            <person name="Floudas D."/>
            <person name="Bentzer J."/>
            <person name="Ahren D."/>
            <person name="Johansson T."/>
            <person name="Persson P."/>
            <person name="Tunlid A."/>
        </authorList>
    </citation>
    <scope>NUCLEOTIDE SEQUENCE [LARGE SCALE GENOMIC DNA]</scope>
    <source>
        <strain evidence="2 3">CBS 291.85</strain>
    </source>
</reference>
<proteinExistence type="predicted"/>
<gene>
    <name evidence="2" type="ORF">D9758_015274</name>
</gene>
<organism evidence="2 3">
    <name type="scientific">Tetrapyrgos nigripes</name>
    <dbReference type="NCBI Taxonomy" id="182062"/>
    <lineage>
        <taxon>Eukaryota</taxon>
        <taxon>Fungi</taxon>
        <taxon>Dikarya</taxon>
        <taxon>Basidiomycota</taxon>
        <taxon>Agaricomycotina</taxon>
        <taxon>Agaricomycetes</taxon>
        <taxon>Agaricomycetidae</taxon>
        <taxon>Agaricales</taxon>
        <taxon>Marasmiineae</taxon>
        <taxon>Marasmiaceae</taxon>
        <taxon>Tetrapyrgos</taxon>
    </lineage>
</organism>
<accession>A0A8H5CNJ9</accession>
<protein>
    <submittedName>
        <fullName evidence="2">Uncharacterized protein</fullName>
    </submittedName>
</protein>
<comment type="caution">
    <text evidence="2">The sequence shown here is derived from an EMBL/GenBank/DDBJ whole genome shotgun (WGS) entry which is preliminary data.</text>
</comment>
<dbReference type="EMBL" id="JAACJM010000119">
    <property type="protein sequence ID" value="KAF5344733.1"/>
    <property type="molecule type" value="Genomic_DNA"/>
</dbReference>